<dbReference type="EMBL" id="KZ819330">
    <property type="protein sequence ID" value="PWN19880.1"/>
    <property type="molecule type" value="Genomic_DNA"/>
</dbReference>
<dbReference type="AlphaFoldDB" id="A0A316U3Y8"/>
<reference evidence="3 4" key="1">
    <citation type="journal article" date="2018" name="Mol. Biol. Evol.">
        <title>Broad Genomic Sampling Reveals a Smut Pathogenic Ancestry of the Fungal Clade Ustilaginomycotina.</title>
        <authorList>
            <person name="Kijpornyongpan T."/>
            <person name="Mondo S.J."/>
            <person name="Barry K."/>
            <person name="Sandor L."/>
            <person name="Lee J."/>
            <person name="Lipzen A."/>
            <person name="Pangilinan J."/>
            <person name="LaButti K."/>
            <person name="Hainaut M."/>
            <person name="Henrissat B."/>
            <person name="Grigoriev I.V."/>
            <person name="Spatafora J.W."/>
            <person name="Aime M.C."/>
        </authorList>
    </citation>
    <scope>NUCLEOTIDE SEQUENCE [LARGE SCALE GENOMIC DNA]</scope>
    <source>
        <strain evidence="3 4">MCA 4718</strain>
    </source>
</reference>
<evidence type="ECO:0000313" key="4">
    <source>
        <dbReference type="Proteomes" id="UP000245942"/>
    </source>
</evidence>
<protein>
    <recommendedName>
        <fullName evidence="2">HNH nuclease domain-containing protein</fullName>
    </recommendedName>
</protein>
<accession>A0A316U3Y8</accession>
<keyword evidence="4" id="KW-1185">Reference proteome</keyword>
<dbReference type="InterPro" id="IPR003615">
    <property type="entry name" value="HNH_nuc"/>
</dbReference>
<evidence type="ECO:0000256" key="1">
    <source>
        <dbReference type="SAM" id="MobiDB-lite"/>
    </source>
</evidence>
<feature type="compositionally biased region" description="Low complexity" evidence="1">
    <location>
        <begin position="111"/>
        <end position="120"/>
    </location>
</feature>
<organism evidence="3 4">
    <name type="scientific">Pseudomicrostroma glucosiphilum</name>
    <dbReference type="NCBI Taxonomy" id="1684307"/>
    <lineage>
        <taxon>Eukaryota</taxon>
        <taxon>Fungi</taxon>
        <taxon>Dikarya</taxon>
        <taxon>Basidiomycota</taxon>
        <taxon>Ustilaginomycotina</taxon>
        <taxon>Exobasidiomycetes</taxon>
        <taxon>Microstromatales</taxon>
        <taxon>Microstromatales incertae sedis</taxon>
        <taxon>Pseudomicrostroma</taxon>
    </lineage>
</organism>
<dbReference type="RefSeq" id="XP_025347040.1">
    <property type="nucleotide sequence ID" value="XM_025495045.1"/>
</dbReference>
<feature type="domain" description="HNH nuclease" evidence="2">
    <location>
        <begin position="137"/>
        <end position="197"/>
    </location>
</feature>
<dbReference type="Pfam" id="PF13391">
    <property type="entry name" value="HNH_2"/>
    <property type="match status" value="1"/>
</dbReference>
<dbReference type="OrthoDB" id="2569251at2759"/>
<dbReference type="Proteomes" id="UP000245942">
    <property type="component" value="Unassembled WGS sequence"/>
</dbReference>
<dbReference type="GeneID" id="37016779"/>
<evidence type="ECO:0000259" key="2">
    <source>
        <dbReference type="Pfam" id="PF13391"/>
    </source>
</evidence>
<feature type="region of interest" description="Disordered" evidence="1">
    <location>
        <begin position="97"/>
        <end position="120"/>
    </location>
</feature>
<dbReference type="STRING" id="1684307.A0A316U3Y8"/>
<sequence>MATEYTLSTEWWTEGGLLELVDTSGNLMLSFPLAFLNAGHVATFDYVQQVLAMCFTGAINITSLDGTPKRRDQPIVAERLLVTSDATGIQATRGPRFKDAFRAPPNDDTASTMSHSSRSSVNQSTFRTKLQIRDGGCVISNAHFTASVPAHILPVSRPEYYREILGLHRNARLYDTSYGLLLARDLHHAFDRGSIALYPDENRLIVHVFTPRAAAWRPYHGKIILPSRFRTEFEPAPNIELLRFHYRQCCMMHLRGYAAQMNLPQRVSDEPSQPR</sequence>
<name>A0A316U3Y8_9BASI</name>
<gene>
    <name evidence="3" type="ORF">BCV69DRAFT_313615</name>
</gene>
<proteinExistence type="predicted"/>
<evidence type="ECO:0000313" key="3">
    <source>
        <dbReference type="EMBL" id="PWN19880.1"/>
    </source>
</evidence>